<dbReference type="InterPro" id="IPR036812">
    <property type="entry name" value="NAD(P)_OxRdtase_dom_sf"/>
</dbReference>
<protein>
    <recommendedName>
        <fullName evidence="2">NADP-dependent oxidoreductase domain-containing protein</fullName>
    </recommendedName>
</protein>
<keyword evidence="1" id="KW-0560">Oxidoreductase</keyword>
<organism evidence="3 4">
    <name type="scientific">Euplotes crassus</name>
    <dbReference type="NCBI Taxonomy" id="5936"/>
    <lineage>
        <taxon>Eukaryota</taxon>
        <taxon>Sar</taxon>
        <taxon>Alveolata</taxon>
        <taxon>Ciliophora</taxon>
        <taxon>Intramacronucleata</taxon>
        <taxon>Spirotrichea</taxon>
        <taxon>Hypotrichia</taxon>
        <taxon>Euplotida</taxon>
        <taxon>Euplotidae</taxon>
        <taxon>Moneuplotes</taxon>
    </lineage>
</organism>
<dbReference type="PANTHER" id="PTHR43364:SF4">
    <property type="entry name" value="NAD(P)-LINKED OXIDOREDUCTASE SUPERFAMILY PROTEIN"/>
    <property type="match status" value="1"/>
</dbReference>
<dbReference type="SUPFAM" id="SSF51430">
    <property type="entry name" value="NAD(P)-linked oxidoreductase"/>
    <property type="match status" value="1"/>
</dbReference>
<dbReference type="PANTHER" id="PTHR43364">
    <property type="entry name" value="NADH-SPECIFIC METHYLGLYOXAL REDUCTASE-RELATED"/>
    <property type="match status" value="1"/>
</dbReference>
<dbReference type="Gene3D" id="3.20.20.100">
    <property type="entry name" value="NADP-dependent oxidoreductase domain"/>
    <property type="match status" value="1"/>
</dbReference>
<sequence length="450" mass="50727">MQNLTDISKRGFASNWFGGNNTGAKIDPRQKKFNEFLKNVADYEDNLDDNLHPYSKEQGPLAGFATGEGTMKYMERNNDIIPEENFKTPFNSDLKISSLGVGTYVGAPDDETDYYMYNGIKTSVLSGGINMIDTAINYRYQKSERVVGAVLDSLVNKYGYTRDEFFVATKGGFIADDSQNGIPGRIIIEDLISEGKLKKEDVIQGNIHCIHPAFLEKQLDLSLKNMNLETVDLYYLHNAYEMQGPNHSSDVVMDRLGAAFEFLESKVEEGKIKNYGMATWLCFRAQPSEEKIYLNLQKVVEMAEKVCGKDNHFNYIQAPINVMMAEAFVEPWQEFTEQKGDETVTTKEMLVAICNILEINLVSSQPLFQGKLAGLSLPNQMGVENVAARHLQLIRSIPTRCLLSTLVGMKDSKNVKNNLEVVKKPLMTKEEWFDVLQPQKNPGNNIEKKS</sequence>
<dbReference type="Pfam" id="PF00248">
    <property type="entry name" value="Aldo_ket_red"/>
    <property type="match status" value="1"/>
</dbReference>
<dbReference type="EMBL" id="CAMPGE010009996">
    <property type="protein sequence ID" value="CAI2368852.1"/>
    <property type="molecule type" value="Genomic_DNA"/>
</dbReference>
<accession>A0AAD1UHP3</accession>
<evidence type="ECO:0000256" key="1">
    <source>
        <dbReference type="ARBA" id="ARBA00023002"/>
    </source>
</evidence>
<evidence type="ECO:0000313" key="3">
    <source>
        <dbReference type="EMBL" id="CAI2368852.1"/>
    </source>
</evidence>
<dbReference type="Proteomes" id="UP001295684">
    <property type="component" value="Unassembled WGS sequence"/>
</dbReference>
<proteinExistence type="predicted"/>
<keyword evidence="4" id="KW-1185">Reference proteome</keyword>
<dbReference type="CDD" id="cd19099">
    <property type="entry name" value="AKR_unchar"/>
    <property type="match status" value="1"/>
</dbReference>
<name>A0AAD1UHP3_EUPCR</name>
<gene>
    <name evidence="3" type="ORF">ECRASSUSDP1_LOCUS10148</name>
</gene>
<feature type="domain" description="NADP-dependent oxidoreductase" evidence="2">
    <location>
        <begin position="123"/>
        <end position="278"/>
    </location>
</feature>
<dbReference type="GO" id="GO:0005829">
    <property type="term" value="C:cytosol"/>
    <property type="evidence" value="ECO:0007669"/>
    <property type="project" value="TreeGrafter"/>
</dbReference>
<dbReference type="InterPro" id="IPR023210">
    <property type="entry name" value="NADP_OxRdtase_dom"/>
</dbReference>
<comment type="caution">
    <text evidence="3">The sequence shown here is derived from an EMBL/GenBank/DDBJ whole genome shotgun (WGS) entry which is preliminary data.</text>
</comment>
<dbReference type="GO" id="GO:0016491">
    <property type="term" value="F:oxidoreductase activity"/>
    <property type="evidence" value="ECO:0007669"/>
    <property type="project" value="UniProtKB-KW"/>
</dbReference>
<evidence type="ECO:0000259" key="2">
    <source>
        <dbReference type="Pfam" id="PF00248"/>
    </source>
</evidence>
<dbReference type="InterPro" id="IPR050523">
    <property type="entry name" value="AKR_Detox_Biosynth"/>
</dbReference>
<dbReference type="AlphaFoldDB" id="A0AAD1UHP3"/>
<evidence type="ECO:0000313" key="4">
    <source>
        <dbReference type="Proteomes" id="UP001295684"/>
    </source>
</evidence>
<reference evidence="3" key="1">
    <citation type="submission" date="2023-07" db="EMBL/GenBank/DDBJ databases">
        <authorList>
            <consortium name="AG Swart"/>
            <person name="Singh M."/>
            <person name="Singh A."/>
            <person name="Seah K."/>
            <person name="Emmerich C."/>
        </authorList>
    </citation>
    <scope>NUCLEOTIDE SEQUENCE</scope>
    <source>
        <strain evidence="3">DP1</strain>
    </source>
</reference>